<organism evidence="2 3">
    <name type="scientific">Xylaria bambusicola</name>
    <dbReference type="NCBI Taxonomy" id="326684"/>
    <lineage>
        <taxon>Eukaryota</taxon>
        <taxon>Fungi</taxon>
        <taxon>Dikarya</taxon>
        <taxon>Ascomycota</taxon>
        <taxon>Pezizomycotina</taxon>
        <taxon>Sordariomycetes</taxon>
        <taxon>Xylariomycetidae</taxon>
        <taxon>Xylariales</taxon>
        <taxon>Xylariaceae</taxon>
        <taxon>Xylaria</taxon>
    </lineage>
</organism>
<comment type="caution">
    <text evidence="2">The sequence shown here is derived from an EMBL/GenBank/DDBJ whole genome shotgun (WGS) entry which is preliminary data.</text>
</comment>
<name>A0AAN7ZCH3_9PEZI</name>
<sequence>MSLFWVADPTIPRSSVKAHAAKNRHARARRERAAKLYKSASEQSITQSHSRHKQHSHSTCVTPADTALCPRAYHDPGVETEGSGAIAATSSWPLNSGIFAQSHFGGSHNPMSRFERSLVKYYVEVVISLNGDLTGALGPLQAYKAMLPVALANPVMTMGFYLCSCRSLYARTGVTRYYQFALQYKAACLRLLAESIAATCSSHEPVISDIILSTVLQLASDETDNCLTISLDSLAYRWRPDCPG</sequence>
<reference evidence="2 3" key="1">
    <citation type="submission" date="2023-10" db="EMBL/GenBank/DDBJ databases">
        <title>Draft genome sequence of Xylaria bambusicola isolate GMP-LS, the root and basal stem rot pathogen of sugarcane in Indonesia.</title>
        <authorList>
            <person name="Selvaraj P."/>
            <person name="Muralishankar V."/>
            <person name="Muruganantham S."/>
            <person name="Sp S."/>
            <person name="Haryani S."/>
            <person name="Lau K.J.X."/>
            <person name="Naqvi N.I."/>
        </authorList>
    </citation>
    <scope>NUCLEOTIDE SEQUENCE [LARGE SCALE GENOMIC DNA]</scope>
    <source>
        <strain evidence="2">GMP-LS</strain>
    </source>
</reference>
<keyword evidence="3" id="KW-1185">Reference proteome</keyword>
<gene>
    <name evidence="2" type="ORF">RRF57_010057</name>
</gene>
<protein>
    <submittedName>
        <fullName evidence="2">Uncharacterized protein</fullName>
    </submittedName>
</protein>
<accession>A0AAN7ZCH3</accession>
<dbReference type="AlphaFoldDB" id="A0AAN7ZCH3"/>
<proteinExistence type="predicted"/>
<dbReference type="EMBL" id="JAWHQM010000040">
    <property type="protein sequence ID" value="KAK5634343.1"/>
    <property type="molecule type" value="Genomic_DNA"/>
</dbReference>
<dbReference type="Proteomes" id="UP001305414">
    <property type="component" value="Unassembled WGS sequence"/>
</dbReference>
<evidence type="ECO:0000256" key="1">
    <source>
        <dbReference type="SAM" id="MobiDB-lite"/>
    </source>
</evidence>
<evidence type="ECO:0000313" key="2">
    <source>
        <dbReference type="EMBL" id="KAK5634343.1"/>
    </source>
</evidence>
<feature type="region of interest" description="Disordered" evidence="1">
    <location>
        <begin position="32"/>
        <end position="59"/>
    </location>
</feature>
<evidence type="ECO:0000313" key="3">
    <source>
        <dbReference type="Proteomes" id="UP001305414"/>
    </source>
</evidence>